<feature type="chain" id="PRO_5047080052" evidence="1">
    <location>
        <begin position="25"/>
        <end position="480"/>
    </location>
</feature>
<reference evidence="3" key="1">
    <citation type="journal article" date="2022" name="Int. J. Syst. Evol. Microbiol.">
        <title>Anaeromyxobacter oryzae sp. nov., Anaeromyxobacter diazotrophicus sp. nov. and Anaeromyxobacter paludicola sp. nov., isolated from paddy soils.</title>
        <authorList>
            <person name="Itoh H."/>
            <person name="Xu Z."/>
            <person name="Mise K."/>
            <person name="Masuda Y."/>
            <person name="Ushijima N."/>
            <person name="Hayakawa C."/>
            <person name="Shiratori Y."/>
            <person name="Senoo K."/>
        </authorList>
    </citation>
    <scope>NUCLEOTIDE SEQUENCE [LARGE SCALE GENOMIC DNA]</scope>
    <source>
        <strain evidence="3">Red630</strain>
    </source>
</reference>
<evidence type="ECO:0000313" key="3">
    <source>
        <dbReference type="Proteomes" id="UP001162734"/>
    </source>
</evidence>
<dbReference type="SUPFAM" id="SSF56935">
    <property type="entry name" value="Porins"/>
    <property type="match status" value="1"/>
</dbReference>
<organism evidence="2 3">
    <name type="scientific">Anaeromyxobacter paludicola</name>
    <dbReference type="NCBI Taxonomy" id="2918171"/>
    <lineage>
        <taxon>Bacteria</taxon>
        <taxon>Pseudomonadati</taxon>
        <taxon>Myxococcota</taxon>
        <taxon>Myxococcia</taxon>
        <taxon>Myxococcales</taxon>
        <taxon>Cystobacterineae</taxon>
        <taxon>Anaeromyxobacteraceae</taxon>
        <taxon>Anaeromyxobacter</taxon>
    </lineage>
</organism>
<dbReference type="Pfam" id="PF19577">
    <property type="entry name" value="DcaP"/>
    <property type="match status" value="1"/>
</dbReference>
<protein>
    <submittedName>
        <fullName evidence="2">Porin</fullName>
    </submittedName>
</protein>
<dbReference type="RefSeq" id="WP_248342969.1">
    <property type="nucleotide sequence ID" value="NZ_AP025592.1"/>
</dbReference>
<sequence>MRVTRTLGGACAAAALLLGSPALAADPAPSQDDLRAEVKKLRAELDALKAQKAPAPEAQAGAEEGPSVADRLDLLEIKQKDAVVAGDIPNSFRIPGTETSLHLYGFAELNYVHEFRGDNADIDYSTFAPYLPLYGSAESERKGRDYLTARTSRVGIDASTPTKFGPLVIKIEGDFNNEPRTGGTDLYGSVKDIYTQQATSSYGFRIRHAYGVFAGLLAGETWSTFMDVDNSPETVDYNGPIGATFIRQAQLRYTYATPTWGNFTVALENSDAYALDQNLTPTTAGFSRLPDLIARWDGSFDWGTMSARALTHEIRVQAGNSAQAASYRGYGVAATALVKMRDNQDYLSLGVTYGDGIGRYMNYIEGAFYDPNTNRVIVEQAIGAVVGYQFKPTDWVRFNLVGGFTRNFDNEYTTYAAANGLDSGRFGINRMVRQVHFGPIFTPVRNIDLGVEGIWGDRETLKGEKGDMARLNFSAKYYIF</sequence>
<keyword evidence="1" id="KW-0732">Signal</keyword>
<dbReference type="InterPro" id="IPR045748">
    <property type="entry name" value="DcaP"/>
</dbReference>
<dbReference type="Proteomes" id="UP001162734">
    <property type="component" value="Chromosome"/>
</dbReference>
<gene>
    <name evidence="2" type="ORF">AMPC_35760</name>
</gene>
<dbReference type="EMBL" id="AP025592">
    <property type="protein sequence ID" value="BDG10463.1"/>
    <property type="molecule type" value="Genomic_DNA"/>
</dbReference>
<keyword evidence="3" id="KW-1185">Reference proteome</keyword>
<feature type="signal peptide" evidence="1">
    <location>
        <begin position="1"/>
        <end position="24"/>
    </location>
</feature>
<name>A0ABM7XF32_9BACT</name>
<accession>A0ABM7XF32</accession>
<evidence type="ECO:0000313" key="2">
    <source>
        <dbReference type="EMBL" id="BDG10463.1"/>
    </source>
</evidence>
<proteinExistence type="predicted"/>
<evidence type="ECO:0000256" key="1">
    <source>
        <dbReference type="SAM" id="SignalP"/>
    </source>
</evidence>